<evidence type="ECO:0000256" key="1">
    <source>
        <dbReference type="SAM" id="MobiDB-lite"/>
    </source>
</evidence>
<reference evidence="2" key="1">
    <citation type="submission" date="2021-01" db="UniProtKB">
        <authorList>
            <consortium name="EnsemblMetazoa"/>
        </authorList>
    </citation>
    <scope>IDENTIFICATION</scope>
</reference>
<dbReference type="AlphaFoldDB" id="A0A7M7K442"/>
<name>A0A7M7K442_VARDE</name>
<protein>
    <submittedName>
        <fullName evidence="2">Uncharacterized protein</fullName>
    </submittedName>
</protein>
<accession>A0A7M7K442</accession>
<evidence type="ECO:0000313" key="2">
    <source>
        <dbReference type="EnsemblMetazoa" id="XP_022661204"/>
    </source>
</evidence>
<sequence>MRLRGLRVADNRTGLTRNNATERNRGNVEELTKVADGLQAKNRPLQAADGPVNRRGQILCKFLFFRRQRRYFSSSSAANGAANEQNTSRIIKANTVRRGSQMDSLDHSAKNISGVVRGPLYGRERARRCSCSWLFRCWSGFFRKLGEVCSCSCRRRRQYADAFGQDSSYSSAISPGILRTIASYQLKVQGAPTSSLSYAASKGLPSQRGGLVIMEPLDNFYFSYETSVEGPHLENECHLRRKCKVCTRVFRETRESTVPYECPERCLFFAESTKLPVLVRNI</sequence>
<evidence type="ECO:0000313" key="3">
    <source>
        <dbReference type="Proteomes" id="UP000594260"/>
    </source>
</evidence>
<dbReference type="KEGG" id="vde:111250353"/>
<dbReference type="Proteomes" id="UP000594260">
    <property type="component" value="Unplaced"/>
</dbReference>
<organism evidence="2 3">
    <name type="scientific">Varroa destructor</name>
    <name type="common">Honeybee mite</name>
    <dbReference type="NCBI Taxonomy" id="109461"/>
    <lineage>
        <taxon>Eukaryota</taxon>
        <taxon>Metazoa</taxon>
        <taxon>Ecdysozoa</taxon>
        <taxon>Arthropoda</taxon>
        <taxon>Chelicerata</taxon>
        <taxon>Arachnida</taxon>
        <taxon>Acari</taxon>
        <taxon>Parasitiformes</taxon>
        <taxon>Mesostigmata</taxon>
        <taxon>Gamasina</taxon>
        <taxon>Dermanyssoidea</taxon>
        <taxon>Varroidae</taxon>
        <taxon>Varroa</taxon>
    </lineage>
</organism>
<feature type="region of interest" description="Disordered" evidence="1">
    <location>
        <begin position="1"/>
        <end position="22"/>
    </location>
</feature>
<dbReference type="OrthoDB" id="10629829at2759"/>
<proteinExistence type="predicted"/>
<dbReference type="GeneID" id="111250353"/>
<dbReference type="InParanoid" id="A0A7M7K442"/>
<keyword evidence="3" id="KW-1185">Reference proteome</keyword>
<dbReference type="RefSeq" id="XP_022661204.1">
    <property type="nucleotide sequence ID" value="XM_022805469.1"/>
</dbReference>
<dbReference type="EnsemblMetazoa" id="XM_022805469">
    <property type="protein sequence ID" value="XP_022661204"/>
    <property type="gene ID" value="LOC111250353"/>
</dbReference>